<name>A0AAV6VYU1_9ARAC</name>
<organism evidence="1 2">
    <name type="scientific">Oedothorax gibbosus</name>
    <dbReference type="NCBI Taxonomy" id="931172"/>
    <lineage>
        <taxon>Eukaryota</taxon>
        <taxon>Metazoa</taxon>
        <taxon>Ecdysozoa</taxon>
        <taxon>Arthropoda</taxon>
        <taxon>Chelicerata</taxon>
        <taxon>Arachnida</taxon>
        <taxon>Araneae</taxon>
        <taxon>Araneomorphae</taxon>
        <taxon>Entelegynae</taxon>
        <taxon>Araneoidea</taxon>
        <taxon>Linyphiidae</taxon>
        <taxon>Erigoninae</taxon>
        <taxon>Oedothorax</taxon>
    </lineage>
</organism>
<comment type="caution">
    <text evidence="1">The sequence shown here is derived from an EMBL/GenBank/DDBJ whole genome shotgun (WGS) entry which is preliminary data.</text>
</comment>
<reference evidence="1 2" key="1">
    <citation type="journal article" date="2022" name="Nat. Ecol. Evol.">
        <title>A masculinizing supergene underlies an exaggerated male reproductive morph in a spider.</title>
        <authorList>
            <person name="Hendrickx F."/>
            <person name="De Corte Z."/>
            <person name="Sonet G."/>
            <person name="Van Belleghem S.M."/>
            <person name="Kostlbacher S."/>
            <person name="Vangestel C."/>
        </authorList>
    </citation>
    <scope>NUCLEOTIDE SEQUENCE [LARGE SCALE GENOMIC DNA]</scope>
    <source>
        <strain evidence="1">W744_W776</strain>
    </source>
</reference>
<evidence type="ECO:0000313" key="2">
    <source>
        <dbReference type="Proteomes" id="UP000827092"/>
    </source>
</evidence>
<dbReference type="Proteomes" id="UP000827092">
    <property type="component" value="Unassembled WGS sequence"/>
</dbReference>
<dbReference type="AlphaFoldDB" id="A0AAV6VYU1"/>
<sequence>MVRDECQYLTKRVLFESNKKFPPSLTRTSEKYNPSFSSPSLLLNSNSHLVKITKRSDTIANPGNPTTPRSILRGKIGVSKRDETVRPIGRRRDLLADNFHISELIVKVCQVFV</sequence>
<evidence type="ECO:0000313" key="1">
    <source>
        <dbReference type="EMBL" id="KAG8201640.1"/>
    </source>
</evidence>
<proteinExistence type="predicted"/>
<accession>A0AAV6VYU1</accession>
<keyword evidence="2" id="KW-1185">Reference proteome</keyword>
<gene>
    <name evidence="1" type="ORF">JTE90_012707</name>
</gene>
<dbReference type="EMBL" id="JAFNEN010000003">
    <property type="protein sequence ID" value="KAG8201640.1"/>
    <property type="molecule type" value="Genomic_DNA"/>
</dbReference>
<protein>
    <submittedName>
        <fullName evidence="1">Uncharacterized protein</fullName>
    </submittedName>
</protein>